<keyword evidence="1" id="KW-0812">Transmembrane</keyword>
<dbReference type="AlphaFoldDB" id="A0A1H3TDM9"/>
<keyword evidence="1" id="KW-0472">Membrane</keyword>
<name>A0A1H3TDM9_9BACI</name>
<dbReference type="Proteomes" id="UP000198935">
    <property type="component" value="Unassembled WGS sequence"/>
</dbReference>
<dbReference type="STRING" id="1503961.SAMN05421736_11451"/>
<protein>
    <submittedName>
        <fullName evidence="2">Uncharacterized protein</fullName>
    </submittedName>
</protein>
<gene>
    <name evidence="2" type="ORF">SAMN05421736_11451</name>
</gene>
<dbReference type="EMBL" id="FNPI01000014">
    <property type="protein sequence ID" value="SDZ48413.1"/>
    <property type="molecule type" value="Genomic_DNA"/>
</dbReference>
<keyword evidence="3" id="KW-1185">Reference proteome</keyword>
<reference evidence="3" key="1">
    <citation type="submission" date="2016-10" db="EMBL/GenBank/DDBJ databases">
        <authorList>
            <person name="Varghese N."/>
            <person name="Submissions S."/>
        </authorList>
    </citation>
    <scope>NUCLEOTIDE SEQUENCE [LARGE SCALE GENOMIC DNA]</scope>
    <source>
        <strain evidence="3">SP</strain>
    </source>
</reference>
<sequence>MNRKIFFRILSSAGGIIVAFLSYSYAVEKLVNYDETALYSKLDFFNMALLTDEFNKYDYLDRTDNTLTFLPFLFLFVGTFLVSSGFLTKAKSYHTFIVARTTSQKNAALQIKGITADKSIIYSISFAVTLYILSTFALPEAFSKPSPFPENQLILILVLHTLLKILLLQMLSSGMFFVYRLKNISISFISGVFLIFALFIADLQWETGNIILFFYGNYFIESILIVSLLYFAFHWYSINKLKTDFLE</sequence>
<feature type="transmembrane region" description="Helical" evidence="1">
    <location>
        <begin position="186"/>
        <end position="205"/>
    </location>
</feature>
<accession>A0A1H3TDM9</accession>
<feature type="transmembrane region" description="Helical" evidence="1">
    <location>
        <begin position="211"/>
        <end position="233"/>
    </location>
</feature>
<evidence type="ECO:0000313" key="3">
    <source>
        <dbReference type="Proteomes" id="UP000198935"/>
    </source>
</evidence>
<keyword evidence="1" id="KW-1133">Transmembrane helix</keyword>
<organism evidence="2 3">
    <name type="scientific">Evansella caseinilytica</name>
    <dbReference type="NCBI Taxonomy" id="1503961"/>
    <lineage>
        <taxon>Bacteria</taxon>
        <taxon>Bacillati</taxon>
        <taxon>Bacillota</taxon>
        <taxon>Bacilli</taxon>
        <taxon>Bacillales</taxon>
        <taxon>Bacillaceae</taxon>
        <taxon>Evansella</taxon>
    </lineage>
</organism>
<feature type="transmembrane region" description="Helical" evidence="1">
    <location>
        <begin position="67"/>
        <end position="87"/>
    </location>
</feature>
<evidence type="ECO:0000256" key="1">
    <source>
        <dbReference type="SAM" id="Phobius"/>
    </source>
</evidence>
<feature type="transmembrane region" description="Helical" evidence="1">
    <location>
        <begin position="154"/>
        <end position="179"/>
    </location>
</feature>
<proteinExistence type="predicted"/>
<feature type="transmembrane region" description="Helical" evidence="1">
    <location>
        <begin position="120"/>
        <end position="142"/>
    </location>
</feature>
<evidence type="ECO:0000313" key="2">
    <source>
        <dbReference type="EMBL" id="SDZ48413.1"/>
    </source>
</evidence>